<dbReference type="AlphaFoldDB" id="A0A9N9N2F8"/>
<evidence type="ECO:0000313" key="3">
    <source>
        <dbReference type="EMBL" id="CAG8698675.1"/>
    </source>
</evidence>
<keyword evidence="1" id="KW-0175">Coiled coil</keyword>
<evidence type="ECO:0000313" key="4">
    <source>
        <dbReference type="Proteomes" id="UP000789570"/>
    </source>
</evidence>
<accession>A0A9N9N2F8</accession>
<feature type="coiled-coil region" evidence="1">
    <location>
        <begin position="234"/>
        <end position="335"/>
    </location>
</feature>
<sequence>MTKQELQKELKEKVKEGVKPSDIKKLKRSKSTGDIPNAIPIAPPPPNLLQDQLTQKQTELESLRAELEKVNQGLKETKQQLDDSLTARIAGVKVFGQEHSQRIKSEQELTETIDQASSELNQGDNQITKLKTQLYQAQQQVSNLQHQLNLARLNKNSPLLTPTNLETNLDYLPLTLYALLAQRQNTLATFTGSASPQELQEVKKVNKIFADFCRNDIGGQDINEIRTKLNGRTLSEILEENDDYETKTDELTRKKGELEAEVIMLTNSRKNQVSEKERIITRLEQEKKDLTNKVSKKAKQLDEEQLEHKKTLTQLETLTQDLTNTRQANQKLLEEIKPLDDLTQQHQTQLRQINALFDPQAKDYPTIDFNGLYKQTPKAEEIKAMEQDLKTLTLEKLNFLQAREQMDESIGKARSLF</sequence>
<feature type="coiled-coil region" evidence="1">
    <location>
        <begin position="50"/>
        <end position="154"/>
    </location>
</feature>
<evidence type="ECO:0000256" key="2">
    <source>
        <dbReference type="SAM" id="MobiDB-lite"/>
    </source>
</evidence>
<keyword evidence="4" id="KW-1185">Reference proteome</keyword>
<dbReference type="EMBL" id="CAJVPQ010007615">
    <property type="protein sequence ID" value="CAG8698675.1"/>
    <property type="molecule type" value="Genomic_DNA"/>
</dbReference>
<dbReference type="OrthoDB" id="10488638at2759"/>
<gene>
    <name evidence="3" type="ORF">FCALED_LOCUS13361</name>
</gene>
<evidence type="ECO:0000256" key="1">
    <source>
        <dbReference type="SAM" id="Coils"/>
    </source>
</evidence>
<protein>
    <submittedName>
        <fullName evidence="3">13661_t:CDS:1</fullName>
    </submittedName>
</protein>
<name>A0A9N9N2F8_9GLOM</name>
<organism evidence="3 4">
    <name type="scientific">Funneliformis caledonium</name>
    <dbReference type="NCBI Taxonomy" id="1117310"/>
    <lineage>
        <taxon>Eukaryota</taxon>
        <taxon>Fungi</taxon>
        <taxon>Fungi incertae sedis</taxon>
        <taxon>Mucoromycota</taxon>
        <taxon>Glomeromycotina</taxon>
        <taxon>Glomeromycetes</taxon>
        <taxon>Glomerales</taxon>
        <taxon>Glomeraceae</taxon>
        <taxon>Funneliformis</taxon>
    </lineage>
</organism>
<comment type="caution">
    <text evidence="3">The sequence shown here is derived from an EMBL/GenBank/DDBJ whole genome shotgun (WGS) entry which is preliminary data.</text>
</comment>
<dbReference type="Proteomes" id="UP000789570">
    <property type="component" value="Unassembled WGS sequence"/>
</dbReference>
<feature type="region of interest" description="Disordered" evidence="2">
    <location>
        <begin position="1"/>
        <end position="49"/>
    </location>
</feature>
<feature type="compositionally biased region" description="Basic and acidic residues" evidence="2">
    <location>
        <begin position="1"/>
        <end position="24"/>
    </location>
</feature>
<reference evidence="3" key="1">
    <citation type="submission" date="2021-06" db="EMBL/GenBank/DDBJ databases">
        <authorList>
            <person name="Kallberg Y."/>
            <person name="Tangrot J."/>
            <person name="Rosling A."/>
        </authorList>
    </citation>
    <scope>NUCLEOTIDE SEQUENCE</scope>
    <source>
        <strain evidence="3">UK204</strain>
    </source>
</reference>
<proteinExistence type="predicted"/>